<dbReference type="InterPro" id="IPR027417">
    <property type="entry name" value="P-loop_NTPase"/>
</dbReference>
<dbReference type="Pfam" id="PF07693">
    <property type="entry name" value="KAP_NTPase"/>
    <property type="match status" value="1"/>
</dbReference>
<sequence length="745" mass="84172">MEMKERRVASGAGNDLPVSTPEEDRYGFSSLAKNLAHSILSLDAGVSTVIGIEGPWGAGKTSLLNLLRLRLVENRPENTHIIPVSPWLSTTGSSVENLLLPVAAILNEEQEKRYSWLRRRWRSVLKSRASALATDVLSYAQQASGRIAPLAELAGEWIPGGGVAAKIMKKVSAVDLSARRQTTAALRAEIEGKIAALDLNFIVVLDDLDRLEPAQAVEVLRMVRSVADFSRFRYILCYDPAVLGHAVEVGLNVQNGRHYLQKIVPLSFSLPRPESFDLRREFLNDALQLFEKVSGSEADYATLRDIKSVAGTFGAMLSTPREVRLTLSSLAFRYPPLKDYVWFPDLCRLQLLRITAPELYDWTEHYLTEHATVASRSGQVTEKEVASITHELLERLSTLPAVSPLTVTDLARFLPGIEGYDEKSLKLFIPVNSRVKAVQESDKRLSSGFYWRFYFAFTPPRDVLSPAFFDDLFRMAGNTAAPEELSEFLFNQMTSNGFSGRWWFDHIMDRLTPELLERATCVQCLGLLECLFRNGQEILRRYQARGEWLTMSDLEIKELADKLLRRLTQENRKEALELLEHSLTDEKSFCWTISYLRHLLWQNGLAGNRPAYEYDRVLDDGELIRLSAKTAAWLEVPEHIALLWKQEDPSDLIYAWREISTPEKVAMCLSSATRSDSDFLQVLLWLRFKGISTAAGRYYGLRMSVVQDIFGGGDAVSERLKDIESEGKFPKEIRLIREAIAQGLD</sequence>
<reference evidence="3 4" key="1">
    <citation type="submission" date="2018-05" db="EMBL/GenBank/DDBJ databases">
        <title>Genomic Encyclopedia of Type Strains, Phase IV (KMG-V): Genome sequencing to study the core and pangenomes of soil and plant-associated prokaryotes.</title>
        <authorList>
            <person name="Whitman W."/>
        </authorList>
    </citation>
    <scope>NUCLEOTIDE SEQUENCE [LARGE SCALE GENOMIC DNA]</scope>
    <source>
        <strain evidence="3 4">PNA 200-10</strain>
    </source>
</reference>
<dbReference type="PANTHER" id="PTHR22674:SF6">
    <property type="entry name" value="NTPASE KAP FAMILY P-LOOP DOMAIN-CONTAINING PROTEIN 1"/>
    <property type="match status" value="1"/>
</dbReference>
<dbReference type="InterPro" id="IPR011646">
    <property type="entry name" value="KAP_P-loop"/>
</dbReference>
<organism evidence="3 4">
    <name type="scientific">Pantoea allii</name>
    <dbReference type="NCBI Taxonomy" id="574096"/>
    <lineage>
        <taxon>Bacteria</taxon>
        <taxon>Pseudomonadati</taxon>
        <taxon>Pseudomonadota</taxon>
        <taxon>Gammaproteobacteria</taxon>
        <taxon>Enterobacterales</taxon>
        <taxon>Erwiniaceae</taxon>
        <taxon>Pantoea</taxon>
    </lineage>
</organism>
<protein>
    <submittedName>
        <fullName evidence="3">KAP-like P-loop domain-containing protein</fullName>
    </submittedName>
</protein>
<evidence type="ECO:0000256" key="1">
    <source>
        <dbReference type="SAM" id="MobiDB-lite"/>
    </source>
</evidence>
<gene>
    <name evidence="3" type="ORF">C7431_110122</name>
</gene>
<evidence type="ECO:0000259" key="2">
    <source>
        <dbReference type="Pfam" id="PF07693"/>
    </source>
</evidence>
<evidence type="ECO:0000313" key="4">
    <source>
        <dbReference type="Proteomes" id="UP000245981"/>
    </source>
</evidence>
<comment type="caution">
    <text evidence="3">The sequence shown here is derived from an EMBL/GenBank/DDBJ whole genome shotgun (WGS) entry which is preliminary data.</text>
</comment>
<dbReference type="EMBL" id="QGHF01000010">
    <property type="protein sequence ID" value="PWK94626.1"/>
    <property type="molecule type" value="Genomic_DNA"/>
</dbReference>
<dbReference type="Proteomes" id="UP000245981">
    <property type="component" value="Unassembled WGS sequence"/>
</dbReference>
<feature type="domain" description="KAP NTPase" evidence="2">
    <location>
        <begin position="29"/>
        <end position="331"/>
    </location>
</feature>
<dbReference type="AlphaFoldDB" id="A0A2V2B5J7"/>
<dbReference type="PANTHER" id="PTHR22674">
    <property type="entry name" value="NTPASE, KAP FAMILY P-LOOP DOMAIN-CONTAINING 1"/>
    <property type="match status" value="1"/>
</dbReference>
<dbReference type="RefSeq" id="WP_244915491.1">
    <property type="nucleotide sequence ID" value="NZ_QGHF01000010.1"/>
</dbReference>
<name>A0A2V2B5J7_9GAMM</name>
<dbReference type="SUPFAM" id="SSF52540">
    <property type="entry name" value="P-loop containing nucleoside triphosphate hydrolases"/>
    <property type="match status" value="1"/>
</dbReference>
<proteinExistence type="predicted"/>
<evidence type="ECO:0000313" key="3">
    <source>
        <dbReference type="EMBL" id="PWK94626.1"/>
    </source>
</evidence>
<dbReference type="InterPro" id="IPR052754">
    <property type="entry name" value="NTPase_KAP_P-loop"/>
</dbReference>
<accession>A0A2V2B5J7</accession>
<feature type="region of interest" description="Disordered" evidence="1">
    <location>
        <begin position="1"/>
        <end position="21"/>
    </location>
</feature>
<dbReference type="Gene3D" id="3.40.50.300">
    <property type="entry name" value="P-loop containing nucleotide triphosphate hydrolases"/>
    <property type="match status" value="1"/>
</dbReference>